<dbReference type="Pfam" id="PF09842">
    <property type="entry name" value="DUF2069"/>
    <property type="match status" value="1"/>
</dbReference>
<keyword evidence="1" id="KW-1133">Transmembrane helix</keyword>
<gene>
    <name evidence="2" type="ORF">ISO4_02785</name>
</gene>
<dbReference type="RefSeq" id="WP_142949383.1">
    <property type="nucleotide sequence ID" value="NZ_ARXR01000032.1"/>
</dbReference>
<evidence type="ECO:0000313" key="2">
    <source>
        <dbReference type="EMBL" id="MBF5054183.1"/>
    </source>
</evidence>
<reference evidence="2 3" key="1">
    <citation type="submission" date="2012-09" db="EMBL/GenBank/DDBJ databases">
        <title>Genome Sequence of alkane-degrading Bacterium Alcanivorax venustensis ISO4.</title>
        <authorList>
            <person name="Lai Q."/>
            <person name="Shao Z."/>
        </authorList>
    </citation>
    <scope>NUCLEOTIDE SEQUENCE [LARGE SCALE GENOMIC DNA]</scope>
    <source>
        <strain evidence="2 3">ISO4</strain>
    </source>
</reference>
<evidence type="ECO:0000256" key="1">
    <source>
        <dbReference type="SAM" id="Phobius"/>
    </source>
</evidence>
<dbReference type="Proteomes" id="UP000644441">
    <property type="component" value="Unassembled WGS sequence"/>
</dbReference>
<organism evidence="2 3">
    <name type="scientific">Alloalcanivorax venustensis ISO4</name>
    <dbReference type="NCBI Taxonomy" id="1177184"/>
    <lineage>
        <taxon>Bacteria</taxon>
        <taxon>Pseudomonadati</taxon>
        <taxon>Pseudomonadota</taxon>
        <taxon>Gammaproteobacteria</taxon>
        <taxon>Oceanospirillales</taxon>
        <taxon>Alcanivoracaceae</taxon>
        <taxon>Alloalcanivorax</taxon>
    </lineage>
</organism>
<feature type="transmembrane region" description="Helical" evidence="1">
    <location>
        <begin position="88"/>
        <end position="106"/>
    </location>
</feature>
<dbReference type="EMBL" id="ARXR01000032">
    <property type="protein sequence ID" value="MBF5054183.1"/>
    <property type="molecule type" value="Genomic_DNA"/>
</dbReference>
<comment type="caution">
    <text evidence="2">The sequence shown here is derived from an EMBL/GenBank/DDBJ whole genome shotgun (WGS) entry which is preliminary data.</text>
</comment>
<keyword evidence="3" id="KW-1185">Reference proteome</keyword>
<name>A0ABS0AJ71_9GAMM</name>
<feature type="transmembrane region" description="Helical" evidence="1">
    <location>
        <begin position="31"/>
        <end position="53"/>
    </location>
</feature>
<evidence type="ECO:0000313" key="3">
    <source>
        <dbReference type="Proteomes" id="UP000644441"/>
    </source>
</evidence>
<feature type="transmembrane region" description="Helical" evidence="1">
    <location>
        <begin position="7"/>
        <end position="25"/>
    </location>
</feature>
<keyword evidence="1" id="KW-0472">Membrane</keyword>
<accession>A0ABS0AJ71</accession>
<dbReference type="InterPro" id="IPR018643">
    <property type="entry name" value="DUF2069_membrane"/>
</dbReference>
<feature type="transmembrane region" description="Helical" evidence="1">
    <location>
        <begin position="60"/>
        <end position="76"/>
    </location>
</feature>
<dbReference type="GeneID" id="99766617"/>
<proteinExistence type="predicted"/>
<sequence>MLSALLRITYILLLVLGIAGLFWFAPPDTPTFAAVIMAAVLYGPLALMAAAPITLHPRSLTWLCFLLLFYFCGYVVQCLNPPPVRTLAIVQVSLTVVLFLLAMQLMRRGGRAD</sequence>
<evidence type="ECO:0008006" key="4">
    <source>
        <dbReference type="Google" id="ProtNLM"/>
    </source>
</evidence>
<keyword evidence="1" id="KW-0812">Transmembrane</keyword>
<protein>
    <recommendedName>
        <fullName evidence="4">DUF2069 domain-containing protein</fullName>
    </recommendedName>
</protein>